<dbReference type="Proteomes" id="UP001304895">
    <property type="component" value="Unassembled WGS sequence"/>
</dbReference>
<accession>A0AAN6UQ67</accession>
<comment type="caution">
    <text evidence="1">The sequence shown here is derived from an EMBL/GenBank/DDBJ whole genome shotgun (WGS) entry which is preliminary data.</text>
</comment>
<gene>
    <name evidence="1" type="ORF">BT67DRAFT_263434</name>
</gene>
<protein>
    <submittedName>
        <fullName evidence="1">Uncharacterized protein</fullName>
    </submittedName>
</protein>
<evidence type="ECO:0000313" key="1">
    <source>
        <dbReference type="EMBL" id="KAK4135886.1"/>
    </source>
</evidence>
<dbReference type="EMBL" id="MU853405">
    <property type="protein sequence ID" value="KAK4135886.1"/>
    <property type="molecule type" value="Genomic_DNA"/>
</dbReference>
<proteinExistence type="predicted"/>
<evidence type="ECO:0000313" key="2">
    <source>
        <dbReference type="Proteomes" id="UP001304895"/>
    </source>
</evidence>
<name>A0AAN6UQ67_9PEZI</name>
<sequence length="117" mass="13367">MLLLWPAPCGCLGVGDGQSETGQLALSGVRYSRWLETNWVYCQSYAQDLVPLGGREMQCCFWIGDYDSWEKRTITSVCQRTRNILNKAWTCILCGELWQRHGQNDLSLLAQPHYHGL</sequence>
<reference evidence="1" key="1">
    <citation type="journal article" date="2023" name="Mol. Phylogenet. Evol.">
        <title>Genome-scale phylogeny and comparative genomics of the fungal order Sordariales.</title>
        <authorList>
            <person name="Hensen N."/>
            <person name="Bonometti L."/>
            <person name="Westerberg I."/>
            <person name="Brannstrom I.O."/>
            <person name="Guillou S."/>
            <person name="Cros-Aarteil S."/>
            <person name="Calhoun S."/>
            <person name="Haridas S."/>
            <person name="Kuo A."/>
            <person name="Mondo S."/>
            <person name="Pangilinan J."/>
            <person name="Riley R."/>
            <person name="LaButti K."/>
            <person name="Andreopoulos B."/>
            <person name="Lipzen A."/>
            <person name="Chen C."/>
            <person name="Yan M."/>
            <person name="Daum C."/>
            <person name="Ng V."/>
            <person name="Clum A."/>
            <person name="Steindorff A."/>
            <person name="Ohm R.A."/>
            <person name="Martin F."/>
            <person name="Silar P."/>
            <person name="Natvig D.O."/>
            <person name="Lalanne C."/>
            <person name="Gautier V."/>
            <person name="Ament-Velasquez S.L."/>
            <person name="Kruys A."/>
            <person name="Hutchinson M.I."/>
            <person name="Powell A.J."/>
            <person name="Barry K."/>
            <person name="Miller A.N."/>
            <person name="Grigoriev I.V."/>
            <person name="Debuchy R."/>
            <person name="Gladieux P."/>
            <person name="Hiltunen Thoren M."/>
            <person name="Johannesson H."/>
        </authorList>
    </citation>
    <scope>NUCLEOTIDE SEQUENCE</scope>
    <source>
        <strain evidence="1">CBS 123565</strain>
    </source>
</reference>
<keyword evidence="2" id="KW-1185">Reference proteome</keyword>
<dbReference type="AlphaFoldDB" id="A0AAN6UQ67"/>
<organism evidence="1 2">
    <name type="scientific">Trichocladium antarcticum</name>
    <dbReference type="NCBI Taxonomy" id="1450529"/>
    <lineage>
        <taxon>Eukaryota</taxon>
        <taxon>Fungi</taxon>
        <taxon>Dikarya</taxon>
        <taxon>Ascomycota</taxon>
        <taxon>Pezizomycotina</taxon>
        <taxon>Sordariomycetes</taxon>
        <taxon>Sordariomycetidae</taxon>
        <taxon>Sordariales</taxon>
        <taxon>Chaetomiaceae</taxon>
        <taxon>Trichocladium</taxon>
    </lineage>
</organism>
<reference evidence="1" key="2">
    <citation type="submission" date="2023-05" db="EMBL/GenBank/DDBJ databases">
        <authorList>
            <consortium name="Lawrence Berkeley National Laboratory"/>
            <person name="Steindorff A."/>
            <person name="Hensen N."/>
            <person name="Bonometti L."/>
            <person name="Westerberg I."/>
            <person name="Brannstrom I.O."/>
            <person name="Guillou S."/>
            <person name="Cros-Aarteil S."/>
            <person name="Calhoun S."/>
            <person name="Haridas S."/>
            <person name="Kuo A."/>
            <person name="Mondo S."/>
            <person name="Pangilinan J."/>
            <person name="Riley R."/>
            <person name="Labutti K."/>
            <person name="Andreopoulos B."/>
            <person name="Lipzen A."/>
            <person name="Chen C."/>
            <person name="Yanf M."/>
            <person name="Daum C."/>
            <person name="Ng V."/>
            <person name="Clum A."/>
            <person name="Ohm R."/>
            <person name="Martin F."/>
            <person name="Silar P."/>
            <person name="Natvig D."/>
            <person name="Lalanne C."/>
            <person name="Gautier V."/>
            <person name="Ament-Velasquez S.L."/>
            <person name="Kruys A."/>
            <person name="Hutchinson M.I."/>
            <person name="Powell A.J."/>
            <person name="Barry K."/>
            <person name="Miller A.N."/>
            <person name="Grigoriev I.V."/>
            <person name="Debuchy R."/>
            <person name="Gladieux P."/>
            <person name="Thoren M.H."/>
            <person name="Johannesson H."/>
        </authorList>
    </citation>
    <scope>NUCLEOTIDE SEQUENCE</scope>
    <source>
        <strain evidence="1">CBS 123565</strain>
    </source>
</reference>